<dbReference type="OrthoDB" id="4350849at2"/>
<dbReference type="RefSeq" id="WP_138058375.1">
    <property type="nucleotide sequence ID" value="NZ_VAWE01000003.1"/>
</dbReference>
<organism evidence="1 2">
    <name type="scientific">Streptomyces marianii</name>
    <dbReference type="NCBI Taxonomy" id="1817406"/>
    <lineage>
        <taxon>Bacteria</taxon>
        <taxon>Bacillati</taxon>
        <taxon>Actinomycetota</taxon>
        <taxon>Actinomycetes</taxon>
        <taxon>Kitasatosporales</taxon>
        <taxon>Streptomycetaceae</taxon>
        <taxon>Streptomyces</taxon>
    </lineage>
</organism>
<evidence type="ECO:0008006" key="3">
    <source>
        <dbReference type="Google" id="ProtNLM"/>
    </source>
</evidence>
<proteinExistence type="predicted"/>
<gene>
    <name evidence="1" type="ORF">FEF34_40075</name>
</gene>
<sequence length="82" mass="9255">MSRYRIQYADQAEASRQAMKPEFRTAFEQAMTETLGDDPYGHGSSKANESDYREATVGGVFVVYFISPQPDVRVVTALRLVF</sequence>
<dbReference type="AlphaFoldDB" id="A0A5R9DTJ3"/>
<protein>
    <recommendedName>
        <fullName evidence="3">Type II toxin-antitoxin system RelE/ParE family toxin</fullName>
    </recommendedName>
</protein>
<name>A0A5R9DTJ3_9ACTN</name>
<dbReference type="Proteomes" id="UP000305921">
    <property type="component" value="Unassembled WGS sequence"/>
</dbReference>
<comment type="caution">
    <text evidence="1">The sequence shown here is derived from an EMBL/GenBank/DDBJ whole genome shotgun (WGS) entry which is preliminary data.</text>
</comment>
<dbReference type="EMBL" id="VAWE01000003">
    <property type="protein sequence ID" value="TLQ39010.1"/>
    <property type="molecule type" value="Genomic_DNA"/>
</dbReference>
<accession>A0A5R9DTJ3</accession>
<evidence type="ECO:0000313" key="1">
    <source>
        <dbReference type="EMBL" id="TLQ39010.1"/>
    </source>
</evidence>
<evidence type="ECO:0000313" key="2">
    <source>
        <dbReference type="Proteomes" id="UP000305921"/>
    </source>
</evidence>
<keyword evidence="2" id="KW-1185">Reference proteome</keyword>
<reference evidence="1 2" key="1">
    <citation type="submission" date="2019-05" db="EMBL/GenBank/DDBJ databases">
        <title>Streptomyces marianii sp. nov., a novel marine actinomycete from southern coast of India.</title>
        <authorList>
            <person name="Iniyan A.M."/>
            <person name="Wink J."/>
            <person name="Ramprasad E."/>
            <person name="Ramana C.V."/>
            <person name="Bunk B."/>
            <person name="Sproer C."/>
            <person name="Joseph F.-J.R.S."/>
            <person name="Vincent S.G.P."/>
        </authorList>
    </citation>
    <scope>NUCLEOTIDE SEQUENCE [LARGE SCALE GENOMIC DNA]</scope>
    <source>
        <strain evidence="1 2">ICN19</strain>
    </source>
</reference>